<feature type="compositionally biased region" description="Pro residues" evidence="1">
    <location>
        <begin position="193"/>
        <end position="207"/>
    </location>
</feature>
<feature type="compositionally biased region" description="Low complexity" evidence="1">
    <location>
        <begin position="208"/>
        <end position="220"/>
    </location>
</feature>
<sequence>MYCLDRQFFTDYVVPTVLSKMQLDIVDHWAIMASIGLETEGAERESALREYINCNSDITVIVEQMKSPARFITTHSVLETLLCADICRQYMPLFSLSEGEREGQSMDAVCASLVSHVTELLSLETQGRSNRDREASLREDAVLSFLQINEVTDAEEAEEEPQEEGEPSFEESGDAFVAMRSPPVPPSSSMSMAPPPPPGAGGPPPPMMAMALGNAAPMMD</sequence>
<dbReference type="Proteomes" id="UP000265618">
    <property type="component" value="Unassembled WGS sequence"/>
</dbReference>
<proteinExistence type="predicted"/>
<evidence type="ECO:0000313" key="2">
    <source>
        <dbReference type="EMBL" id="GIQ87174.1"/>
    </source>
</evidence>
<gene>
    <name evidence="2" type="ORF">KIPB_009163</name>
</gene>
<feature type="compositionally biased region" description="Acidic residues" evidence="1">
    <location>
        <begin position="152"/>
        <end position="173"/>
    </location>
</feature>
<dbReference type="EMBL" id="BDIP01003030">
    <property type="protein sequence ID" value="GIQ87174.1"/>
    <property type="molecule type" value="Genomic_DNA"/>
</dbReference>
<protein>
    <submittedName>
        <fullName evidence="2">Uncharacterized protein</fullName>
    </submittedName>
</protein>
<comment type="caution">
    <text evidence="2">The sequence shown here is derived from an EMBL/GenBank/DDBJ whole genome shotgun (WGS) entry which is preliminary data.</text>
</comment>
<organism evidence="2 3">
    <name type="scientific">Kipferlia bialata</name>
    <dbReference type="NCBI Taxonomy" id="797122"/>
    <lineage>
        <taxon>Eukaryota</taxon>
        <taxon>Metamonada</taxon>
        <taxon>Carpediemonas-like organisms</taxon>
        <taxon>Kipferlia</taxon>
    </lineage>
</organism>
<dbReference type="AlphaFoldDB" id="A0A9K3D175"/>
<name>A0A9K3D175_9EUKA</name>
<feature type="region of interest" description="Disordered" evidence="1">
    <location>
        <begin position="151"/>
        <end position="220"/>
    </location>
</feature>
<reference evidence="2 3" key="1">
    <citation type="journal article" date="2018" name="PLoS ONE">
        <title>The draft genome of Kipferlia bialata reveals reductive genome evolution in fornicate parasites.</title>
        <authorList>
            <person name="Tanifuji G."/>
            <person name="Takabayashi S."/>
            <person name="Kume K."/>
            <person name="Takagi M."/>
            <person name="Nakayama T."/>
            <person name="Kamikawa R."/>
            <person name="Inagaki Y."/>
            <person name="Hashimoto T."/>
        </authorList>
    </citation>
    <scope>NUCLEOTIDE SEQUENCE [LARGE SCALE GENOMIC DNA]</scope>
    <source>
        <strain evidence="2">NY0173</strain>
    </source>
</reference>
<keyword evidence="3" id="KW-1185">Reference proteome</keyword>
<evidence type="ECO:0000256" key="1">
    <source>
        <dbReference type="SAM" id="MobiDB-lite"/>
    </source>
</evidence>
<evidence type="ECO:0000313" key="3">
    <source>
        <dbReference type="Proteomes" id="UP000265618"/>
    </source>
</evidence>
<accession>A0A9K3D175</accession>